<protein>
    <submittedName>
        <fullName evidence="1">Uncharacterized protein</fullName>
    </submittedName>
</protein>
<sequence>MSENKDFFIKIPQTLIRIPAFGRLIKDNPALMPVWSTLVSWGYYKDSPYHGNNNHLQSKYWADIVKNGKLPTTIGVKELVKITGFDKRTIQRAIDTLTKVCMIEIQKNLNGDDLFIVGFVEKNVKGKIESFPTFLDSMGRRAMTFSGNWACQSLFESLPENGSRLQPIYDIRHGANEIISLGFDAAMDAKLRSVARPKFGHIESFMDEYWHDSKHGNPHQFNLYFIEKIDKLKDISCDIQDFWEKCSEEFYAEFELHFSEIGRFIIGEPHKWNESGLAENEYPY</sequence>
<keyword evidence="2" id="KW-1185">Reference proteome</keyword>
<name>A0ABQ2RX69_9DEIO</name>
<dbReference type="EMBL" id="BMQN01000001">
    <property type="protein sequence ID" value="GGR77533.1"/>
    <property type="molecule type" value="Genomic_DNA"/>
</dbReference>
<accession>A0ABQ2RX69</accession>
<dbReference type="Proteomes" id="UP000644548">
    <property type="component" value="Unassembled WGS sequence"/>
</dbReference>
<reference evidence="2" key="1">
    <citation type="journal article" date="2019" name="Int. J. Syst. Evol. Microbiol.">
        <title>The Global Catalogue of Microorganisms (GCM) 10K type strain sequencing project: providing services to taxonomists for standard genome sequencing and annotation.</title>
        <authorList>
            <consortium name="The Broad Institute Genomics Platform"/>
            <consortium name="The Broad Institute Genome Sequencing Center for Infectious Disease"/>
            <person name="Wu L."/>
            <person name="Ma J."/>
        </authorList>
    </citation>
    <scope>NUCLEOTIDE SEQUENCE [LARGE SCALE GENOMIC DNA]</scope>
    <source>
        <strain evidence="2">JCM 31405</strain>
    </source>
</reference>
<proteinExistence type="predicted"/>
<evidence type="ECO:0000313" key="1">
    <source>
        <dbReference type="EMBL" id="GGR77533.1"/>
    </source>
</evidence>
<gene>
    <name evidence="1" type="ORF">GCM10008960_00270</name>
</gene>
<evidence type="ECO:0000313" key="2">
    <source>
        <dbReference type="Proteomes" id="UP000644548"/>
    </source>
</evidence>
<comment type="caution">
    <text evidence="1">The sequence shown here is derived from an EMBL/GenBank/DDBJ whole genome shotgun (WGS) entry which is preliminary data.</text>
</comment>
<organism evidence="1 2">
    <name type="scientific">Deinococcus sedimenti</name>
    <dbReference type="NCBI Taxonomy" id="1867090"/>
    <lineage>
        <taxon>Bacteria</taxon>
        <taxon>Thermotogati</taxon>
        <taxon>Deinococcota</taxon>
        <taxon>Deinococci</taxon>
        <taxon>Deinococcales</taxon>
        <taxon>Deinococcaceae</taxon>
        <taxon>Deinococcus</taxon>
    </lineage>
</organism>